<gene>
    <name evidence="6" type="ORF">LXM26_22435</name>
</gene>
<evidence type="ECO:0000313" key="7">
    <source>
        <dbReference type="Proteomes" id="UP001139000"/>
    </source>
</evidence>
<reference evidence="6" key="1">
    <citation type="submission" date="2021-12" db="EMBL/GenBank/DDBJ databases">
        <title>Novel species in genus Dyadobacter.</title>
        <authorList>
            <person name="Ma C."/>
        </authorList>
    </citation>
    <scope>NUCLEOTIDE SEQUENCE</scope>
    <source>
        <strain evidence="6">LJ419</strain>
    </source>
</reference>
<dbReference type="InterPro" id="IPR036909">
    <property type="entry name" value="Cyt_c-like_dom_sf"/>
</dbReference>
<dbReference type="Gene3D" id="1.10.760.10">
    <property type="entry name" value="Cytochrome c-like domain"/>
    <property type="match status" value="1"/>
</dbReference>
<evidence type="ECO:0000256" key="4">
    <source>
        <dbReference type="PROSITE-ProRule" id="PRU00433"/>
    </source>
</evidence>
<evidence type="ECO:0000256" key="3">
    <source>
        <dbReference type="ARBA" id="ARBA00023004"/>
    </source>
</evidence>
<organism evidence="6 7">
    <name type="scientific">Dyadobacter chenwenxiniae</name>
    <dbReference type="NCBI Taxonomy" id="2906456"/>
    <lineage>
        <taxon>Bacteria</taxon>
        <taxon>Pseudomonadati</taxon>
        <taxon>Bacteroidota</taxon>
        <taxon>Cytophagia</taxon>
        <taxon>Cytophagales</taxon>
        <taxon>Spirosomataceae</taxon>
        <taxon>Dyadobacter</taxon>
    </lineage>
</organism>
<keyword evidence="2 4" id="KW-0479">Metal-binding</keyword>
<dbReference type="Pfam" id="PF13442">
    <property type="entry name" value="Cytochrome_CBB3"/>
    <property type="match status" value="1"/>
</dbReference>
<evidence type="ECO:0000313" key="6">
    <source>
        <dbReference type="EMBL" id="MCF0064292.1"/>
    </source>
</evidence>
<keyword evidence="7" id="KW-1185">Reference proteome</keyword>
<dbReference type="GO" id="GO:0020037">
    <property type="term" value="F:heme binding"/>
    <property type="evidence" value="ECO:0007669"/>
    <property type="project" value="InterPro"/>
</dbReference>
<dbReference type="InterPro" id="IPR009056">
    <property type="entry name" value="Cyt_c-like_dom"/>
</dbReference>
<dbReference type="RefSeq" id="WP_234657225.1">
    <property type="nucleotide sequence ID" value="NZ_CP094997.1"/>
</dbReference>
<evidence type="ECO:0000259" key="5">
    <source>
        <dbReference type="PROSITE" id="PS51007"/>
    </source>
</evidence>
<comment type="caution">
    <text evidence="6">The sequence shown here is derived from an EMBL/GenBank/DDBJ whole genome shotgun (WGS) entry which is preliminary data.</text>
</comment>
<keyword evidence="1 4" id="KW-0349">Heme</keyword>
<keyword evidence="3 4" id="KW-0408">Iron</keyword>
<protein>
    <submittedName>
        <fullName evidence="6">C-type cytochrome</fullName>
    </submittedName>
</protein>
<dbReference type="GO" id="GO:0046872">
    <property type="term" value="F:metal ion binding"/>
    <property type="evidence" value="ECO:0007669"/>
    <property type="project" value="UniProtKB-KW"/>
</dbReference>
<dbReference type="AlphaFoldDB" id="A0A9X1PMY0"/>
<evidence type="ECO:0000256" key="1">
    <source>
        <dbReference type="ARBA" id="ARBA00022617"/>
    </source>
</evidence>
<evidence type="ECO:0000256" key="2">
    <source>
        <dbReference type="ARBA" id="ARBA00022723"/>
    </source>
</evidence>
<proteinExistence type="predicted"/>
<sequence length="341" mass="37751">MAEKLRWSVTGQIRSVLSVYVSLIAAVLYAASCNSDTETIANNISFHDKLSEYGLFKSGMSELNPEKGVEMFDIASPLFTDYAEKQRLIKIPDGQKATIDGNGLPLFPDGTIIAKTFYYSKSGNKKRRILETRLLILKHGKWNAATYQWNVMQTNANLLTSGAVVPIAFEYHSGIQRKLAYKIPSQNDCSSCHRSGDQLSPIGPKARNLNMTVTAEGKRQNQLDYFIKKGIFNPADLIAIGALPSYKDTTLDVAMRARAYFDINCAHCHQPAGAASQTSLNLGYSTSFEETGIDFNKQNILIRMSTMGAYHMPKIGTTVLDDEGVQLVKTYIKGLDSHLNQ</sequence>
<dbReference type="GO" id="GO:0009055">
    <property type="term" value="F:electron transfer activity"/>
    <property type="evidence" value="ECO:0007669"/>
    <property type="project" value="InterPro"/>
</dbReference>
<dbReference type="PROSITE" id="PS51007">
    <property type="entry name" value="CYTC"/>
    <property type="match status" value="1"/>
</dbReference>
<dbReference type="SUPFAM" id="SSF46626">
    <property type="entry name" value="Cytochrome c"/>
    <property type="match status" value="1"/>
</dbReference>
<feature type="domain" description="Cytochrome c" evidence="5">
    <location>
        <begin position="252"/>
        <end position="336"/>
    </location>
</feature>
<accession>A0A9X1PMY0</accession>
<dbReference type="EMBL" id="JAJTTC010000007">
    <property type="protein sequence ID" value="MCF0064292.1"/>
    <property type="molecule type" value="Genomic_DNA"/>
</dbReference>
<dbReference type="Proteomes" id="UP001139000">
    <property type="component" value="Unassembled WGS sequence"/>
</dbReference>
<name>A0A9X1PMY0_9BACT</name>